<dbReference type="CDD" id="cd02440">
    <property type="entry name" value="AdoMet_MTases"/>
    <property type="match status" value="1"/>
</dbReference>
<dbReference type="AlphaFoldDB" id="A0A1G1VZ26"/>
<evidence type="ECO:0000256" key="1">
    <source>
        <dbReference type="SAM" id="SignalP"/>
    </source>
</evidence>
<organism evidence="3 4">
    <name type="scientific">Candidatus Chisholmbacteria bacterium RIFCSPLOWO2_01_FULL_49_14</name>
    <dbReference type="NCBI Taxonomy" id="1797593"/>
    <lineage>
        <taxon>Bacteria</taxon>
        <taxon>Candidatus Chisholmiibacteriota</taxon>
    </lineage>
</organism>
<name>A0A1G1VZ26_9BACT</name>
<dbReference type="EMBL" id="MHCL01000025">
    <property type="protein sequence ID" value="OGY20661.1"/>
    <property type="molecule type" value="Genomic_DNA"/>
</dbReference>
<dbReference type="STRING" id="1797593.A3A65_00525"/>
<protein>
    <recommendedName>
        <fullName evidence="2">Methyltransferase type 11 domain-containing protein</fullName>
    </recommendedName>
</protein>
<dbReference type="InterPro" id="IPR029063">
    <property type="entry name" value="SAM-dependent_MTases_sf"/>
</dbReference>
<gene>
    <name evidence="3" type="ORF">A3A65_00525</name>
</gene>
<dbReference type="Proteomes" id="UP000176723">
    <property type="component" value="Unassembled WGS sequence"/>
</dbReference>
<evidence type="ECO:0000313" key="4">
    <source>
        <dbReference type="Proteomes" id="UP000176723"/>
    </source>
</evidence>
<feature type="chain" id="PRO_5009581081" description="Methyltransferase type 11 domain-containing protein" evidence="1">
    <location>
        <begin position="19"/>
        <end position="266"/>
    </location>
</feature>
<proteinExistence type="predicted"/>
<dbReference type="SUPFAM" id="SSF53335">
    <property type="entry name" value="S-adenosyl-L-methionine-dependent methyltransferases"/>
    <property type="match status" value="1"/>
</dbReference>
<dbReference type="GO" id="GO:0008757">
    <property type="term" value="F:S-adenosylmethionine-dependent methyltransferase activity"/>
    <property type="evidence" value="ECO:0007669"/>
    <property type="project" value="InterPro"/>
</dbReference>
<feature type="signal peptide" evidence="1">
    <location>
        <begin position="1"/>
        <end position="18"/>
    </location>
</feature>
<dbReference type="InterPro" id="IPR013216">
    <property type="entry name" value="Methyltransf_11"/>
</dbReference>
<evidence type="ECO:0000259" key="2">
    <source>
        <dbReference type="Pfam" id="PF08241"/>
    </source>
</evidence>
<keyword evidence="1" id="KW-0732">Signal</keyword>
<dbReference type="Gene3D" id="3.40.50.150">
    <property type="entry name" value="Vaccinia Virus protein VP39"/>
    <property type="match status" value="1"/>
</dbReference>
<dbReference type="PANTHER" id="PTHR43861">
    <property type="entry name" value="TRANS-ACONITATE 2-METHYLTRANSFERASE-RELATED"/>
    <property type="match status" value="1"/>
</dbReference>
<dbReference type="Pfam" id="PF08241">
    <property type="entry name" value="Methyltransf_11"/>
    <property type="match status" value="1"/>
</dbReference>
<feature type="domain" description="Methyltransferase type 11" evidence="2">
    <location>
        <begin position="38"/>
        <end position="130"/>
    </location>
</feature>
<evidence type="ECO:0000313" key="3">
    <source>
        <dbReference type="EMBL" id="OGY20661.1"/>
    </source>
</evidence>
<reference evidence="3 4" key="1">
    <citation type="journal article" date="2016" name="Nat. Commun.">
        <title>Thousands of microbial genomes shed light on interconnected biogeochemical processes in an aquifer system.</title>
        <authorList>
            <person name="Anantharaman K."/>
            <person name="Brown C.T."/>
            <person name="Hug L.A."/>
            <person name="Sharon I."/>
            <person name="Castelle C.J."/>
            <person name="Probst A.J."/>
            <person name="Thomas B.C."/>
            <person name="Singh A."/>
            <person name="Wilkins M.J."/>
            <person name="Karaoz U."/>
            <person name="Brodie E.L."/>
            <person name="Williams K.H."/>
            <person name="Hubbard S.S."/>
            <person name="Banfield J.F."/>
        </authorList>
    </citation>
    <scope>NUCLEOTIDE SEQUENCE [LARGE SCALE GENOMIC DNA]</scope>
</reference>
<comment type="caution">
    <text evidence="3">The sequence shown here is derived from an EMBL/GenBank/DDBJ whole genome shotgun (WGS) entry which is preliminary data.</text>
</comment>
<sequence length="266" mass="29960">MKVKYLKPLLLQAPSAWAVIRALEAEVLEQFSFRPPILEIGCGDGIFSQVLFAKKGAVDVGIDIHKQELERASKTGVYKHLILTSATDIPLKAQSQRTVFSNGVLEHILELEKVLAEVSRVLIPRGHLIFTCPTSRLTQNLMGYSLLKNIGCSRCAAAYGRMVNGMFRHHNLYDVPTWRRFLKRHGLHIVSVRHYNPKRTTRTHELLLPFAFPSAVTKRFADRQVLFKSVRSVAVTRILVPLLRRLETADQNSTAQSSVAIDAVKL</sequence>
<accession>A0A1G1VZ26</accession>